<feature type="region of interest" description="Disordered" evidence="1">
    <location>
        <begin position="304"/>
        <end position="336"/>
    </location>
</feature>
<gene>
    <name evidence="2" type="ORF">Vretifemale_19378</name>
</gene>
<comment type="caution">
    <text evidence="2">The sequence shown here is derived from an EMBL/GenBank/DDBJ whole genome shotgun (WGS) entry which is preliminary data.</text>
</comment>
<feature type="non-terminal residue" evidence="2">
    <location>
        <position position="336"/>
    </location>
</feature>
<dbReference type="OrthoDB" id="6513042at2759"/>
<dbReference type="InterPro" id="IPR012337">
    <property type="entry name" value="RNaseH-like_sf"/>
</dbReference>
<evidence type="ECO:0000256" key="1">
    <source>
        <dbReference type="SAM" id="MobiDB-lite"/>
    </source>
</evidence>
<evidence type="ECO:0000313" key="3">
    <source>
        <dbReference type="Proteomes" id="UP000747110"/>
    </source>
</evidence>
<dbReference type="Gene3D" id="3.30.420.10">
    <property type="entry name" value="Ribonuclease H-like superfamily/Ribonuclease H"/>
    <property type="match status" value="1"/>
</dbReference>
<feature type="non-terminal residue" evidence="2">
    <location>
        <position position="1"/>
    </location>
</feature>
<dbReference type="EMBL" id="BNCP01000070">
    <property type="protein sequence ID" value="GIL91848.1"/>
    <property type="molecule type" value="Genomic_DNA"/>
</dbReference>
<organism evidence="2 3">
    <name type="scientific">Volvox reticuliferus</name>
    <dbReference type="NCBI Taxonomy" id="1737510"/>
    <lineage>
        <taxon>Eukaryota</taxon>
        <taxon>Viridiplantae</taxon>
        <taxon>Chlorophyta</taxon>
        <taxon>core chlorophytes</taxon>
        <taxon>Chlorophyceae</taxon>
        <taxon>CS clade</taxon>
        <taxon>Chlamydomonadales</taxon>
        <taxon>Volvocaceae</taxon>
        <taxon>Volvox</taxon>
    </lineage>
</organism>
<proteinExistence type="predicted"/>
<protein>
    <submittedName>
        <fullName evidence="2">Uncharacterized protein</fullName>
    </submittedName>
</protein>
<dbReference type="AlphaFoldDB" id="A0A8J4FYI5"/>
<accession>A0A8J4FYI5</accession>
<keyword evidence="3" id="KW-1185">Reference proteome</keyword>
<evidence type="ECO:0000313" key="2">
    <source>
        <dbReference type="EMBL" id="GIL91848.1"/>
    </source>
</evidence>
<dbReference type="GO" id="GO:0003676">
    <property type="term" value="F:nucleic acid binding"/>
    <property type="evidence" value="ECO:0007669"/>
    <property type="project" value="InterPro"/>
</dbReference>
<reference evidence="2" key="1">
    <citation type="journal article" date="2021" name="Proc. Natl. Acad. Sci. U.S.A.">
        <title>Three genomes in the algal genus Volvox reveal the fate of a haploid sex-determining region after a transition to homothallism.</title>
        <authorList>
            <person name="Yamamoto K."/>
            <person name="Hamaji T."/>
            <person name="Kawai-Toyooka H."/>
            <person name="Matsuzaki R."/>
            <person name="Takahashi F."/>
            <person name="Nishimura Y."/>
            <person name="Kawachi M."/>
            <person name="Noguchi H."/>
            <person name="Minakuchi Y."/>
            <person name="Umen J.G."/>
            <person name="Toyoda A."/>
            <person name="Nozaki H."/>
        </authorList>
    </citation>
    <scope>NUCLEOTIDE SEQUENCE</scope>
    <source>
        <strain evidence="2">NIES-3786</strain>
    </source>
</reference>
<dbReference type="Proteomes" id="UP000747110">
    <property type="component" value="Unassembled WGS sequence"/>
</dbReference>
<name>A0A8J4FYI5_9CHLO</name>
<feature type="compositionally biased region" description="Low complexity" evidence="1">
    <location>
        <begin position="305"/>
        <end position="336"/>
    </location>
</feature>
<dbReference type="InterPro" id="IPR036397">
    <property type="entry name" value="RNaseH_sf"/>
</dbReference>
<sequence length="336" mass="37095">HPFTLPSALESQLHDSSIAKAAAEAWQDAIILFAAFGIKLRNVLDLTRACPPSQEEQQRGRKKLSLFAIFDMFFPDANLSKDKTIDHQKWFTSNLDAKQMKYGALDAFVSYAAGVRVLQRPGNVPRPKPYDLTLPSVSELLLAAQWVLTSQLQDANRPNRTRHDFYDAKFVSQKKQGLVLLVTMSRFKTRLRKGCWVELRLLRDDGRRISGICIDQNGKQATVGKMRWITSGSRSGSEKSATVRLEEVFDKVKDIEMQELKDTVETAACQELLMEVLCGQKRLLDVPLAASVFGGKSFLRRQQQSATTATSTPSASPSVGASATASATATATPSAT</sequence>
<dbReference type="SUPFAM" id="SSF53098">
    <property type="entry name" value="Ribonuclease H-like"/>
    <property type="match status" value="1"/>
</dbReference>